<dbReference type="EMBL" id="WTPW01000985">
    <property type="protein sequence ID" value="KAF0464783.1"/>
    <property type="molecule type" value="Genomic_DNA"/>
</dbReference>
<evidence type="ECO:0000313" key="2">
    <source>
        <dbReference type="EMBL" id="KAF0464783.1"/>
    </source>
</evidence>
<evidence type="ECO:0000313" key="3">
    <source>
        <dbReference type="Proteomes" id="UP000439903"/>
    </source>
</evidence>
<accession>A0A8H3XJD6</accession>
<keyword evidence="1" id="KW-0175">Coiled coil</keyword>
<protein>
    <submittedName>
        <fullName evidence="2">Uncharacterized protein</fullName>
    </submittedName>
</protein>
<evidence type="ECO:0000256" key="1">
    <source>
        <dbReference type="SAM" id="Coils"/>
    </source>
</evidence>
<name>A0A8H3XJD6_GIGMA</name>
<feature type="coiled-coil region" evidence="1">
    <location>
        <begin position="43"/>
        <end position="70"/>
    </location>
</feature>
<dbReference type="AlphaFoldDB" id="A0A8H3XJD6"/>
<organism evidence="2 3">
    <name type="scientific">Gigaspora margarita</name>
    <dbReference type="NCBI Taxonomy" id="4874"/>
    <lineage>
        <taxon>Eukaryota</taxon>
        <taxon>Fungi</taxon>
        <taxon>Fungi incertae sedis</taxon>
        <taxon>Mucoromycota</taxon>
        <taxon>Glomeromycotina</taxon>
        <taxon>Glomeromycetes</taxon>
        <taxon>Diversisporales</taxon>
        <taxon>Gigasporaceae</taxon>
        <taxon>Gigaspora</taxon>
    </lineage>
</organism>
<proteinExistence type="predicted"/>
<dbReference type="Proteomes" id="UP000439903">
    <property type="component" value="Unassembled WGS sequence"/>
</dbReference>
<gene>
    <name evidence="2" type="ORF">F8M41_026422</name>
</gene>
<reference evidence="2 3" key="1">
    <citation type="journal article" date="2019" name="Environ. Microbiol.">
        <title>At the nexus of three kingdoms: the genome of the mycorrhizal fungus Gigaspora margarita provides insights into plant, endobacterial and fungal interactions.</title>
        <authorList>
            <person name="Venice F."/>
            <person name="Ghignone S."/>
            <person name="Salvioli di Fossalunga A."/>
            <person name="Amselem J."/>
            <person name="Novero M."/>
            <person name="Xianan X."/>
            <person name="Sedzielewska Toro K."/>
            <person name="Morin E."/>
            <person name="Lipzen A."/>
            <person name="Grigoriev I.V."/>
            <person name="Henrissat B."/>
            <person name="Martin F.M."/>
            <person name="Bonfante P."/>
        </authorList>
    </citation>
    <scope>NUCLEOTIDE SEQUENCE [LARGE SCALE GENOMIC DNA]</scope>
    <source>
        <strain evidence="2 3">BEG34</strain>
    </source>
</reference>
<sequence length="103" mass="12188">MKYFLLMFREELSKLRLNHKSDALKVLRALEYDNLNSLERFANEEKHRTLEEIKNQLASLNVDSEILDLELINTKGGDVMYIKLHDKGFKCRFGIWRAEGEKD</sequence>
<comment type="caution">
    <text evidence="2">The sequence shown here is derived from an EMBL/GenBank/DDBJ whole genome shotgun (WGS) entry which is preliminary data.</text>
</comment>
<keyword evidence="3" id="KW-1185">Reference proteome</keyword>